<keyword evidence="1" id="KW-1133">Transmembrane helix</keyword>
<reference evidence="2 3" key="1">
    <citation type="submission" date="2019-07" db="EMBL/GenBank/DDBJ databases">
        <title>Genome sequence of 2 isolates from Red Sea Mangroves.</title>
        <authorList>
            <person name="Sefrji F."/>
            <person name="Michoud G."/>
            <person name="Merlino G."/>
            <person name="Daffonchio D."/>
        </authorList>
    </citation>
    <scope>NUCLEOTIDE SEQUENCE [LARGE SCALE GENOMIC DNA]</scope>
    <source>
        <strain evidence="2 3">R1DC41</strain>
    </source>
</reference>
<name>A0A7S8HH10_9BACI</name>
<sequence length="70" mass="8059">MLLSIGLAGYAFYYSWKVGKQEEAFEGEVDHDIPEKVQEHAYIRNPVFLSMAIATLLVILYIIYMVITDM</sequence>
<dbReference type="KEGG" id="mcui:G8O30_03980"/>
<evidence type="ECO:0000313" key="3">
    <source>
        <dbReference type="Proteomes" id="UP000593626"/>
    </source>
</evidence>
<dbReference type="EMBL" id="CP049742">
    <property type="protein sequence ID" value="QPC48352.1"/>
    <property type="molecule type" value="Genomic_DNA"/>
</dbReference>
<dbReference type="Proteomes" id="UP000593626">
    <property type="component" value="Chromosome"/>
</dbReference>
<organism evidence="2 3">
    <name type="scientific">Mangrovibacillus cuniculi</name>
    <dbReference type="NCBI Taxonomy" id="2593652"/>
    <lineage>
        <taxon>Bacteria</taxon>
        <taxon>Bacillati</taxon>
        <taxon>Bacillota</taxon>
        <taxon>Bacilli</taxon>
        <taxon>Bacillales</taxon>
        <taxon>Bacillaceae</taxon>
        <taxon>Mangrovibacillus</taxon>
    </lineage>
</organism>
<evidence type="ECO:0000313" key="2">
    <source>
        <dbReference type="EMBL" id="QPC48352.1"/>
    </source>
</evidence>
<keyword evidence="3" id="KW-1185">Reference proteome</keyword>
<keyword evidence="1" id="KW-0812">Transmembrane</keyword>
<keyword evidence="1" id="KW-0472">Membrane</keyword>
<protein>
    <submittedName>
        <fullName evidence="2">Uncharacterized protein</fullName>
    </submittedName>
</protein>
<accession>A0A7S8HH10</accession>
<feature type="transmembrane region" description="Helical" evidence="1">
    <location>
        <begin position="47"/>
        <end position="67"/>
    </location>
</feature>
<proteinExistence type="predicted"/>
<evidence type="ECO:0000256" key="1">
    <source>
        <dbReference type="SAM" id="Phobius"/>
    </source>
</evidence>
<gene>
    <name evidence="2" type="ORF">G8O30_03980</name>
</gene>
<dbReference type="AlphaFoldDB" id="A0A7S8HH10"/>